<name>A0A395HMB9_ASPHC</name>
<reference evidence="1 2" key="1">
    <citation type="submission" date="2018-02" db="EMBL/GenBank/DDBJ databases">
        <title>The genomes of Aspergillus section Nigri reveals drivers in fungal speciation.</title>
        <authorList>
            <consortium name="DOE Joint Genome Institute"/>
            <person name="Vesth T.C."/>
            <person name="Nybo J."/>
            <person name="Theobald S."/>
            <person name="Brandl J."/>
            <person name="Frisvad J.C."/>
            <person name="Nielsen K.F."/>
            <person name="Lyhne E.K."/>
            <person name="Kogle M.E."/>
            <person name="Kuo A."/>
            <person name="Riley R."/>
            <person name="Clum A."/>
            <person name="Nolan M."/>
            <person name="Lipzen A."/>
            <person name="Salamov A."/>
            <person name="Henrissat B."/>
            <person name="Wiebenga A."/>
            <person name="De vries R.P."/>
            <person name="Grigoriev I.V."/>
            <person name="Mortensen U.H."/>
            <person name="Andersen M.R."/>
            <person name="Baker S.E."/>
        </authorList>
    </citation>
    <scope>NUCLEOTIDE SEQUENCE [LARGE SCALE GENOMIC DNA]</scope>
    <source>
        <strain evidence="1 2">CBS 101889</strain>
    </source>
</reference>
<dbReference type="InterPro" id="IPR055323">
    <property type="entry name" value="C57A10.07/YOR238W"/>
</dbReference>
<evidence type="ECO:0000313" key="2">
    <source>
        <dbReference type="Proteomes" id="UP000248961"/>
    </source>
</evidence>
<gene>
    <name evidence="1" type="ORF">BO97DRAFT_480240</name>
</gene>
<dbReference type="AlphaFoldDB" id="A0A395HMB9"/>
<evidence type="ECO:0008006" key="3">
    <source>
        <dbReference type="Google" id="ProtNLM"/>
    </source>
</evidence>
<evidence type="ECO:0000313" key="1">
    <source>
        <dbReference type="EMBL" id="RAL09081.1"/>
    </source>
</evidence>
<dbReference type="GeneID" id="37205026"/>
<accession>A0A395HMB9</accession>
<dbReference type="Proteomes" id="UP000248961">
    <property type="component" value="Unassembled WGS sequence"/>
</dbReference>
<dbReference type="EMBL" id="KZ824307">
    <property type="protein sequence ID" value="RAL09081.1"/>
    <property type="molecule type" value="Genomic_DNA"/>
</dbReference>
<dbReference type="VEuPathDB" id="FungiDB:BO97DRAFT_480240"/>
<proteinExistence type="predicted"/>
<dbReference type="PANTHER" id="PTHR28110">
    <property type="entry name" value="TRANSMEMBRANE PROTEIN"/>
    <property type="match status" value="1"/>
</dbReference>
<dbReference type="OrthoDB" id="4347at2759"/>
<dbReference type="PANTHER" id="PTHR28110:SF1">
    <property type="entry name" value="TRANSMEMBRANE PROTEIN"/>
    <property type="match status" value="1"/>
</dbReference>
<dbReference type="RefSeq" id="XP_025548235.1">
    <property type="nucleotide sequence ID" value="XM_025700737.1"/>
</dbReference>
<keyword evidence="2" id="KW-1185">Reference proteome</keyword>
<dbReference type="GO" id="GO:0005737">
    <property type="term" value="C:cytoplasm"/>
    <property type="evidence" value="ECO:0007669"/>
    <property type="project" value="TreeGrafter"/>
</dbReference>
<organism evidence="1 2">
    <name type="scientific">Aspergillus homomorphus (strain CBS 101889)</name>
    <dbReference type="NCBI Taxonomy" id="1450537"/>
    <lineage>
        <taxon>Eukaryota</taxon>
        <taxon>Fungi</taxon>
        <taxon>Dikarya</taxon>
        <taxon>Ascomycota</taxon>
        <taxon>Pezizomycotina</taxon>
        <taxon>Eurotiomycetes</taxon>
        <taxon>Eurotiomycetidae</taxon>
        <taxon>Eurotiales</taxon>
        <taxon>Aspergillaceae</taxon>
        <taxon>Aspergillus</taxon>
        <taxon>Aspergillus subgen. Circumdati</taxon>
    </lineage>
</organism>
<protein>
    <recommendedName>
        <fullName evidence="3">DUF218 domain-containing protein</fullName>
    </recommendedName>
</protein>
<sequence length="273" mass="29901">MHPPTTNHLNHLIIVCCHAIYKRGPTNGASEDEWIIEPFQKGETPTFTAHVVTGLRLAAEDPHALLVFSGGPTKQDRTSLAEGESYFNLAKDNAFFNLTPSISSSSTTSLTTRITTENHATDSHQNLLFSLLKFRSVTARYPTRITVVTHEFKRARFLEVHFPALGLGKRVDGGGVEMRVVGINPPPDVTPLEVLVEGEEKGGIGVWRGDRYGSGCVLGGKRVRRGWDEGSVYEVLRGLEGEEGEVVGALVRWDGGLSGNQLFEGMEGLPWYS</sequence>